<feature type="domain" description="Histidine kinase/HSP90-like ATPase" evidence="10">
    <location>
        <begin position="287"/>
        <end position="378"/>
    </location>
</feature>
<dbReference type="InterPro" id="IPR050482">
    <property type="entry name" value="Sensor_HK_TwoCompSys"/>
</dbReference>
<keyword evidence="5" id="KW-0547">Nucleotide-binding</keyword>
<keyword evidence="8" id="KW-0902">Two-component regulatory system</keyword>
<dbReference type="EMBL" id="FSQT01000001">
    <property type="protein sequence ID" value="SIM64102.1"/>
    <property type="molecule type" value="Genomic_DNA"/>
</dbReference>
<evidence type="ECO:0000313" key="11">
    <source>
        <dbReference type="EMBL" id="SIM64102.1"/>
    </source>
</evidence>
<evidence type="ECO:0000256" key="3">
    <source>
        <dbReference type="ARBA" id="ARBA00022553"/>
    </source>
</evidence>
<organism evidence="11 12">
    <name type="scientific">Micromonospora cremea</name>
    <dbReference type="NCBI Taxonomy" id="709881"/>
    <lineage>
        <taxon>Bacteria</taxon>
        <taxon>Bacillati</taxon>
        <taxon>Actinomycetota</taxon>
        <taxon>Actinomycetes</taxon>
        <taxon>Micromonosporales</taxon>
        <taxon>Micromonosporaceae</taxon>
        <taxon>Micromonospora</taxon>
    </lineage>
</organism>
<feature type="transmembrane region" description="Helical" evidence="9">
    <location>
        <begin position="68"/>
        <end position="84"/>
    </location>
</feature>
<evidence type="ECO:0000256" key="4">
    <source>
        <dbReference type="ARBA" id="ARBA00022679"/>
    </source>
</evidence>
<evidence type="ECO:0000256" key="2">
    <source>
        <dbReference type="ARBA" id="ARBA00012438"/>
    </source>
</evidence>
<reference evidence="12" key="1">
    <citation type="submission" date="2016-12" db="EMBL/GenBank/DDBJ databases">
        <authorList>
            <person name="Varghese N."/>
            <person name="Submissions S."/>
        </authorList>
    </citation>
    <scope>NUCLEOTIDE SEQUENCE [LARGE SCALE GENOMIC DNA]</scope>
    <source>
        <strain evidence="12">DSM 45599</strain>
    </source>
</reference>
<dbReference type="Proteomes" id="UP000185124">
    <property type="component" value="Unassembled WGS sequence"/>
</dbReference>
<protein>
    <recommendedName>
        <fullName evidence="2">histidine kinase</fullName>
        <ecNumber evidence="2">2.7.13.3</ecNumber>
    </recommendedName>
</protein>
<evidence type="ECO:0000256" key="9">
    <source>
        <dbReference type="SAM" id="Phobius"/>
    </source>
</evidence>
<dbReference type="AlphaFoldDB" id="A0A1N5UTQ3"/>
<dbReference type="Pfam" id="PF23539">
    <property type="entry name" value="DUF7134"/>
    <property type="match status" value="1"/>
</dbReference>
<dbReference type="Gene3D" id="1.20.5.1930">
    <property type="match status" value="1"/>
</dbReference>
<keyword evidence="3" id="KW-0597">Phosphoprotein</keyword>
<evidence type="ECO:0000256" key="5">
    <source>
        <dbReference type="ARBA" id="ARBA00022741"/>
    </source>
</evidence>
<dbReference type="GO" id="GO:0016020">
    <property type="term" value="C:membrane"/>
    <property type="evidence" value="ECO:0007669"/>
    <property type="project" value="InterPro"/>
</dbReference>
<keyword evidence="6 11" id="KW-0418">Kinase</keyword>
<name>A0A1N5UTQ3_9ACTN</name>
<keyword evidence="4" id="KW-0808">Transferase</keyword>
<keyword evidence="9" id="KW-1133">Transmembrane helix</keyword>
<dbReference type="STRING" id="709881.SAMN04489832_1151"/>
<dbReference type="SMART" id="SM00387">
    <property type="entry name" value="HATPase_c"/>
    <property type="match status" value="1"/>
</dbReference>
<gene>
    <name evidence="11" type="ORF">SAMN04489832_1151</name>
</gene>
<keyword evidence="7" id="KW-0067">ATP-binding</keyword>
<evidence type="ECO:0000256" key="6">
    <source>
        <dbReference type="ARBA" id="ARBA00022777"/>
    </source>
</evidence>
<dbReference type="InterPro" id="IPR011712">
    <property type="entry name" value="Sig_transdc_His_kin_sub3_dim/P"/>
</dbReference>
<dbReference type="InterPro" id="IPR036890">
    <property type="entry name" value="HATPase_C_sf"/>
</dbReference>
<dbReference type="Gene3D" id="3.30.565.10">
    <property type="entry name" value="Histidine kinase-like ATPase, C-terminal domain"/>
    <property type="match status" value="1"/>
</dbReference>
<dbReference type="PANTHER" id="PTHR24421:SF10">
    <property type="entry name" value="NITRATE_NITRITE SENSOR PROTEIN NARQ"/>
    <property type="match status" value="1"/>
</dbReference>
<dbReference type="InterPro" id="IPR055558">
    <property type="entry name" value="DUF7134"/>
</dbReference>
<evidence type="ECO:0000256" key="1">
    <source>
        <dbReference type="ARBA" id="ARBA00000085"/>
    </source>
</evidence>
<feature type="transmembrane region" description="Helical" evidence="9">
    <location>
        <begin position="18"/>
        <end position="38"/>
    </location>
</feature>
<accession>A0A1N5UTQ3</accession>
<keyword evidence="9" id="KW-0472">Membrane</keyword>
<evidence type="ECO:0000256" key="7">
    <source>
        <dbReference type="ARBA" id="ARBA00022840"/>
    </source>
</evidence>
<dbReference type="CDD" id="cd16917">
    <property type="entry name" value="HATPase_UhpB-NarQ-NarX-like"/>
    <property type="match status" value="1"/>
</dbReference>
<dbReference type="GO" id="GO:0005524">
    <property type="term" value="F:ATP binding"/>
    <property type="evidence" value="ECO:0007669"/>
    <property type="project" value="UniProtKB-KW"/>
</dbReference>
<dbReference type="EC" id="2.7.13.3" evidence="2"/>
<dbReference type="Pfam" id="PF02518">
    <property type="entry name" value="HATPase_c"/>
    <property type="match status" value="1"/>
</dbReference>
<comment type="catalytic activity">
    <reaction evidence="1">
        <text>ATP + protein L-histidine = ADP + protein N-phospho-L-histidine.</text>
        <dbReference type="EC" id="2.7.13.3"/>
    </reaction>
</comment>
<dbReference type="SUPFAM" id="SSF55874">
    <property type="entry name" value="ATPase domain of HSP90 chaperone/DNA topoisomerase II/histidine kinase"/>
    <property type="match status" value="1"/>
</dbReference>
<dbReference type="InterPro" id="IPR003594">
    <property type="entry name" value="HATPase_dom"/>
</dbReference>
<dbReference type="GO" id="GO:0000155">
    <property type="term" value="F:phosphorelay sensor kinase activity"/>
    <property type="evidence" value="ECO:0007669"/>
    <property type="project" value="InterPro"/>
</dbReference>
<evidence type="ECO:0000259" key="10">
    <source>
        <dbReference type="SMART" id="SM00387"/>
    </source>
</evidence>
<evidence type="ECO:0000256" key="8">
    <source>
        <dbReference type="ARBA" id="ARBA00023012"/>
    </source>
</evidence>
<proteinExistence type="predicted"/>
<sequence>MHTVAMSLARFVRTTNPYAVDAAITVFVLVAVSLPFVFPRPGGTPGLLAYLLTAGTAIPLIWRRRVPFTVLVVVALATIAGKAVDAPGQPLAYGGLVALYTVAAIGGRRQRWGALAATFPGVAAGVAFNTNRMSEYFYTFLVFFTAYVLGRLSHARQERATVLEDRALRAEREREFEADRAAAGERARIAREMHDVLSHAVSLMIVQAEAGPVAVRTAPHRAEAAFDAIAAAGRDAMVQLRGMLGLLRSEAGPRGPQPTLAQLPPLIDGVPVASLRVTGEPRAVSADVELAAYRIVQEALTNAVKHAAASKVDVDLDWSPDALTITVSDDGVGTGGPGGGHGLVGIRERATACGGTARTGPGVGGRGFTVEARLPFPA</sequence>
<dbReference type="PANTHER" id="PTHR24421">
    <property type="entry name" value="NITRATE/NITRITE SENSOR PROTEIN NARX-RELATED"/>
    <property type="match status" value="1"/>
</dbReference>
<dbReference type="GO" id="GO:0046983">
    <property type="term" value="F:protein dimerization activity"/>
    <property type="evidence" value="ECO:0007669"/>
    <property type="project" value="InterPro"/>
</dbReference>
<feature type="transmembrane region" description="Helical" evidence="9">
    <location>
        <begin position="136"/>
        <end position="153"/>
    </location>
</feature>
<feature type="transmembrane region" description="Helical" evidence="9">
    <location>
        <begin position="44"/>
        <end position="61"/>
    </location>
</feature>
<evidence type="ECO:0000313" key="12">
    <source>
        <dbReference type="Proteomes" id="UP000185124"/>
    </source>
</evidence>
<keyword evidence="12" id="KW-1185">Reference proteome</keyword>
<keyword evidence="9" id="KW-0812">Transmembrane</keyword>
<dbReference type="Pfam" id="PF07730">
    <property type="entry name" value="HisKA_3"/>
    <property type="match status" value="1"/>
</dbReference>
<feature type="transmembrane region" description="Helical" evidence="9">
    <location>
        <begin position="112"/>
        <end position="130"/>
    </location>
</feature>